<dbReference type="EMBL" id="CAJVQB010095008">
    <property type="protein sequence ID" value="CAG8849147.1"/>
    <property type="molecule type" value="Genomic_DNA"/>
</dbReference>
<feature type="non-terminal residue" evidence="1">
    <location>
        <position position="200"/>
    </location>
</feature>
<name>A0ABN7X6W1_GIGMA</name>
<organism evidence="1 2">
    <name type="scientific">Gigaspora margarita</name>
    <dbReference type="NCBI Taxonomy" id="4874"/>
    <lineage>
        <taxon>Eukaryota</taxon>
        <taxon>Fungi</taxon>
        <taxon>Fungi incertae sedis</taxon>
        <taxon>Mucoromycota</taxon>
        <taxon>Glomeromycotina</taxon>
        <taxon>Glomeromycetes</taxon>
        <taxon>Diversisporales</taxon>
        <taxon>Gigasporaceae</taxon>
        <taxon>Gigaspora</taxon>
    </lineage>
</organism>
<accession>A0ABN7X6W1</accession>
<comment type="caution">
    <text evidence="1">The sequence shown here is derived from an EMBL/GenBank/DDBJ whole genome shotgun (WGS) entry which is preliminary data.</text>
</comment>
<sequence>YNPQLLVLEVLISELYYGRHVCEWWIPIADTNLVSTGLFSLRIEQKIAVELNKRQFIMQIIQENSISKYCCKSQEISGLVKNSATNAVSKLYQSIFHIASKFSVWQTIDEDGCHIEIYYNNELFNEFHNKTPNIVWKNANFLINTDGIGLFGLHSKMTQDQLNKMHNLKCLPKDWKDKTQIAKLYNYHLHKYTILVTNWY</sequence>
<keyword evidence="2" id="KW-1185">Reference proteome</keyword>
<feature type="non-terminal residue" evidence="1">
    <location>
        <position position="1"/>
    </location>
</feature>
<proteinExistence type="predicted"/>
<protein>
    <submittedName>
        <fullName evidence="1">34371_t:CDS:1</fullName>
    </submittedName>
</protein>
<dbReference type="Proteomes" id="UP000789901">
    <property type="component" value="Unassembled WGS sequence"/>
</dbReference>
<reference evidence="1 2" key="1">
    <citation type="submission" date="2021-06" db="EMBL/GenBank/DDBJ databases">
        <authorList>
            <person name="Kallberg Y."/>
            <person name="Tangrot J."/>
            <person name="Rosling A."/>
        </authorList>
    </citation>
    <scope>NUCLEOTIDE SEQUENCE [LARGE SCALE GENOMIC DNA]</scope>
    <source>
        <strain evidence="1 2">120-4 pot B 10/14</strain>
    </source>
</reference>
<gene>
    <name evidence="1" type="ORF">GMARGA_LOCUS39551</name>
</gene>
<evidence type="ECO:0000313" key="2">
    <source>
        <dbReference type="Proteomes" id="UP000789901"/>
    </source>
</evidence>
<evidence type="ECO:0000313" key="1">
    <source>
        <dbReference type="EMBL" id="CAG8849147.1"/>
    </source>
</evidence>